<dbReference type="OrthoDB" id="425619at2759"/>
<feature type="compositionally biased region" description="Polar residues" evidence="1">
    <location>
        <begin position="1"/>
        <end position="28"/>
    </location>
</feature>
<dbReference type="AlphaFoldDB" id="A0A9Q3CZD5"/>
<sequence>MTIVQKSGNINKNSDGLSSLELANNPDSQPYVPLEEEPHFPIEGIKITDIRIESIEEVRESYKQDKNGHILKSLLDKDCKDTALDSSLDEKLKTSYSEGRFHLFDSIIYHRAKNLV</sequence>
<feature type="region of interest" description="Disordered" evidence="1">
    <location>
        <begin position="1"/>
        <end position="35"/>
    </location>
</feature>
<comment type="caution">
    <text evidence="2">The sequence shown here is derived from an EMBL/GenBank/DDBJ whole genome shotgun (WGS) entry which is preliminary data.</text>
</comment>
<dbReference type="Proteomes" id="UP000765509">
    <property type="component" value="Unassembled WGS sequence"/>
</dbReference>
<evidence type="ECO:0000313" key="3">
    <source>
        <dbReference type="Proteomes" id="UP000765509"/>
    </source>
</evidence>
<protein>
    <submittedName>
        <fullName evidence="2">Uncharacterized protein</fullName>
    </submittedName>
</protein>
<proteinExistence type="predicted"/>
<dbReference type="EMBL" id="AVOT02011153">
    <property type="protein sequence ID" value="MBW0491578.1"/>
    <property type="molecule type" value="Genomic_DNA"/>
</dbReference>
<reference evidence="2" key="1">
    <citation type="submission" date="2021-03" db="EMBL/GenBank/DDBJ databases">
        <title>Draft genome sequence of rust myrtle Austropuccinia psidii MF-1, a brazilian biotype.</title>
        <authorList>
            <person name="Quecine M.C."/>
            <person name="Pachon D.M.R."/>
            <person name="Bonatelli M.L."/>
            <person name="Correr F.H."/>
            <person name="Franceschini L.M."/>
            <person name="Leite T.F."/>
            <person name="Margarido G.R.A."/>
            <person name="Almeida C.A."/>
            <person name="Ferrarezi J.A."/>
            <person name="Labate C.A."/>
        </authorList>
    </citation>
    <scope>NUCLEOTIDE SEQUENCE</scope>
    <source>
        <strain evidence="2">MF-1</strain>
    </source>
</reference>
<evidence type="ECO:0000313" key="2">
    <source>
        <dbReference type="EMBL" id="MBW0491578.1"/>
    </source>
</evidence>
<gene>
    <name evidence="2" type="ORF">O181_031293</name>
</gene>
<accession>A0A9Q3CZD5</accession>
<evidence type="ECO:0000256" key="1">
    <source>
        <dbReference type="SAM" id="MobiDB-lite"/>
    </source>
</evidence>
<organism evidence="2 3">
    <name type="scientific">Austropuccinia psidii MF-1</name>
    <dbReference type="NCBI Taxonomy" id="1389203"/>
    <lineage>
        <taxon>Eukaryota</taxon>
        <taxon>Fungi</taxon>
        <taxon>Dikarya</taxon>
        <taxon>Basidiomycota</taxon>
        <taxon>Pucciniomycotina</taxon>
        <taxon>Pucciniomycetes</taxon>
        <taxon>Pucciniales</taxon>
        <taxon>Sphaerophragmiaceae</taxon>
        <taxon>Austropuccinia</taxon>
    </lineage>
</organism>
<name>A0A9Q3CZD5_9BASI</name>
<keyword evidence="3" id="KW-1185">Reference proteome</keyword>